<dbReference type="Gene3D" id="1.20.58.1000">
    <property type="entry name" value="Metal-sensitive repressor, helix protomer"/>
    <property type="match status" value="1"/>
</dbReference>
<evidence type="ECO:0000313" key="2">
    <source>
        <dbReference type="EMBL" id="MCW7753379.1"/>
    </source>
</evidence>
<dbReference type="PANTHER" id="PTHR33677">
    <property type="entry name" value="TRANSCRIPTIONAL REPRESSOR FRMR-RELATED"/>
    <property type="match status" value="1"/>
</dbReference>
<comment type="similarity">
    <text evidence="1">Belongs to the FrmR/RcnR family.</text>
</comment>
<accession>A0ABT3N7F0</accession>
<evidence type="ECO:0000256" key="1">
    <source>
        <dbReference type="ARBA" id="ARBA00005260"/>
    </source>
</evidence>
<protein>
    <submittedName>
        <fullName evidence="2">Metal-sensitive transcriptional regulator</fullName>
    </submittedName>
</protein>
<keyword evidence="3" id="KW-1185">Reference proteome</keyword>
<dbReference type="EMBL" id="JAPFPW010000004">
    <property type="protein sequence ID" value="MCW7753379.1"/>
    <property type="molecule type" value="Genomic_DNA"/>
</dbReference>
<dbReference type="Proteomes" id="UP001209681">
    <property type="component" value="Unassembled WGS sequence"/>
</dbReference>
<organism evidence="2 3">
    <name type="scientific">Desulfobotulus pelophilus</name>
    <dbReference type="NCBI Taxonomy" id="2823377"/>
    <lineage>
        <taxon>Bacteria</taxon>
        <taxon>Pseudomonadati</taxon>
        <taxon>Thermodesulfobacteriota</taxon>
        <taxon>Desulfobacteria</taxon>
        <taxon>Desulfobacterales</taxon>
        <taxon>Desulfobacteraceae</taxon>
        <taxon>Desulfobotulus</taxon>
    </lineage>
</organism>
<dbReference type="RefSeq" id="WP_265424247.1">
    <property type="nucleotide sequence ID" value="NZ_JAPFPW010000004.1"/>
</dbReference>
<evidence type="ECO:0000313" key="3">
    <source>
        <dbReference type="Proteomes" id="UP001209681"/>
    </source>
</evidence>
<dbReference type="CDD" id="cd10148">
    <property type="entry name" value="CsoR-like_DUF156"/>
    <property type="match status" value="1"/>
</dbReference>
<name>A0ABT3N7F0_9BACT</name>
<dbReference type="Pfam" id="PF02583">
    <property type="entry name" value="Trns_repr_metal"/>
    <property type="match status" value="1"/>
</dbReference>
<sequence length="90" mass="10151">MGLCGTDQDKERLIKRLGRIEGQVRGLCAMVEQDRDCIDVLRQINSVSGALRGVWIQVIGDHLKGCIAKAALEHDEELIDELMEHLQKIR</sequence>
<reference evidence="2 3" key="1">
    <citation type="submission" date="2022-11" db="EMBL/GenBank/DDBJ databases">
        <title>Desulfobotulus tamanensis H1 sp. nov. - anaerobic, alkaliphilic, sulphate reducing bacterium isolated from terrestrial mud volcano.</title>
        <authorList>
            <person name="Frolova A."/>
            <person name="Merkel A.Y."/>
            <person name="Slobodkin A.I."/>
        </authorList>
    </citation>
    <scope>NUCLEOTIDE SEQUENCE [LARGE SCALE GENOMIC DNA]</scope>
    <source>
        <strain evidence="2 3">H1</strain>
    </source>
</reference>
<proteinExistence type="inferred from homology"/>
<comment type="caution">
    <text evidence="2">The sequence shown here is derived from an EMBL/GenBank/DDBJ whole genome shotgun (WGS) entry which is preliminary data.</text>
</comment>
<dbReference type="InterPro" id="IPR003735">
    <property type="entry name" value="Metal_Tscrpt_repr"/>
</dbReference>
<dbReference type="InterPro" id="IPR038390">
    <property type="entry name" value="Metal_Tscrpt_repr_sf"/>
</dbReference>
<gene>
    <name evidence="2" type="ORF">OOT00_05190</name>
</gene>